<evidence type="ECO:0000256" key="1">
    <source>
        <dbReference type="SAM" id="MobiDB-lite"/>
    </source>
</evidence>
<dbReference type="Proteomes" id="UP000501690">
    <property type="component" value="Linkage Group LG2"/>
</dbReference>
<dbReference type="AlphaFoldDB" id="A0A4D6L3S6"/>
<evidence type="ECO:0000313" key="2">
    <source>
        <dbReference type="EMBL" id="QCD83094.1"/>
    </source>
</evidence>
<name>A0A4D6L3S6_VIGUN</name>
<dbReference type="Gramene" id="Vigun03g181000.1.v1.2">
    <property type="protein sequence ID" value="Vigun03g181000.1.v1.2.CDS.1"/>
    <property type="gene ID" value="Vigun03g181000.v1.2"/>
</dbReference>
<dbReference type="EMBL" id="CP039346">
    <property type="protein sequence ID" value="QCD83094.1"/>
    <property type="molecule type" value="Genomic_DNA"/>
</dbReference>
<reference evidence="2 3" key="1">
    <citation type="submission" date="2019-04" db="EMBL/GenBank/DDBJ databases">
        <title>An improved genome assembly and genetic linkage map for asparagus bean, Vigna unguiculata ssp. sesquipedialis.</title>
        <authorList>
            <person name="Xia Q."/>
            <person name="Zhang R."/>
            <person name="Dong Y."/>
        </authorList>
    </citation>
    <scope>NUCLEOTIDE SEQUENCE [LARGE SCALE GENOMIC DNA]</scope>
    <source>
        <tissue evidence="2">Leaf</tissue>
    </source>
</reference>
<sequence length="118" mass="13666">MPPRHRRRFHRRDPQPSTPTTTGGVADKHPSPQILALRFFSHARDSVVTTTTRATPSTLLFTSGFVDVEASFSIYVAFGTPTPRPTVMPPPPLEASTRHQRCHQRFFFVSWFYRFRWH</sequence>
<keyword evidence="3" id="KW-1185">Reference proteome</keyword>
<gene>
    <name evidence="2" type="ORF">DEO72_LG2g3437</name>
</gene>
<evidence type="ECO:0000313" key="3">
    <source>
        <dbReference type="Proteomes" id="UP000501690"/>
    </source>
</evidence>
<organism evidence="2 3">
    <name type="scientific">Vigna unguiculata</name>
    <name type="common">Cowpea</name>
    <dbReference type="NCBI Taxonomy" id="3917"/>
    <lineage>
        <taxon>Eukaryota</taxon>
        <taxon>Viridiplantae</taxon>
        <taxon>Streptophyta</taxon>
        <taxon>Embryophyta</taxon>
        <taxon>Tracheophyta</taxon>
        <taxon>Spermatophyta</taxon>
        <taxon>Magnoliopsida</taxon>
        <taxon>eudicotyledons</taxon>
        <taxon>Gunneridae</taxon>
        <taxon>Pentapetalae</taxon>
        <taxon>rosids</taxon>
        <taxon>fabids</taxon>
        <taxon>Fabales</taxon>
        <taxon>Fabaceae</taxon>
        <taxon>Papilionoideae</taxon>
        <taxon>50 kb inversion clade</taxon>
        <taxon>NPAAA clade</taxon>
        <taxon>indigoferoid/millettioid clade</taxon>
        <taxon>Phaseoleae</taxon>
        <taxon>Vigna</taxon>
    </lineage>
</organism>
<proteinExistence type="predicted"/>
<feature type="region of interest" description="Disordered" evidence="1">
    <location>
        <begin position="1"/>
        <end position="29"/>
    </location>
</feature>
<feature type="compositionally biased region" description="Basic residues" evidence="1">
    <location>
        <begin position="1"/>
        <end position="11"/>
    </location>
</feature>
<accession>A0A4D6L3S6</accession>
<protein>
    <submittedName>
        <fullName evidence="2">Uncharacterized protein</fullName>
    </submittedName>
</protein>